<comment type="caution">
    <text evidence="1">The sequence shown here is derived from an EMBL/GenBank/DDBJ whole genome shotgun (WGS) entry which is preliminary data.</text>
</comment>
<dbReference type="EMBL" id="NHYE01005227">
    <property type="protein sequence ID" value="PPQ75794.1"/>
    <property type="molecule type" value="Genomic_DNA"/>
</dbReference>
<proteinExistence type="predicted"/>
<dbReference type="STRING" id="231916.A0A409WBA9"/>
<protein>
    <submittedName>
        <fullName evidence="1">Uncharacterized protein</fullName>
    </submittedName>
</protein>
<accession>A0A409WBA9</accession>
<name>A0A409WBA9_9AGAR</name>
<gene>
    <name evidence="1" type="ORF">CVT26_001478</name>
</gene>
<organism evidence="1 2">
    <name type="scientific">Gymnopilus dilepis</name>
    <dbReference type="NCBI Taxonomy" id="231916"/>
    <lineage>
        <taxon>Eukaryota</taxon>
        <taxon>Fungi</taxon>
        <taxon>Dikarya</taxon>
        <taxon>Basidiomycota</taxon>
        <taxon>Agaricomycotina</taxon>
        <taxon>Agaricomycetes</taxon>
        <taxon>Agaricomycetidae</taxon>
        <taxon>Agaricales</taxon>
        <taxon>Agaricineae</taxon>
        <taxon>Hymenogastraceae</taxon>
        <taxon>Gymnopilus</taxon>
    </lineage>
</organism>
<dbReference type="OrthoDB" id="341421at2759"/>
<keyword evidence="2" id="KW-1185">Reference proteome</keyword>
<evidence type="ECO:0000313" key="2">
    <source>
        <dbReference type="Proteomes" id="UP000284706"/>
    </source>
</evidence>
<dbReference type="AlphaFoldDB" id="A0A409WBA9"/>
<sequence length="584" mass="67173">MSPTLHRNLTPEDEAECKPPQLIQPLTQHSLRRLGPLYRIYYGGTCATTAMFQQRYCHRKKILLDVRKAFLDNDTIMGTSSAALEDYRRRRKVVEWMDPAGNGVGERKQMWAMAPTSAYEIVKGSHKRWRDWGHLVFTDLFANRCLLIMLTFSCTSPSDVPGLSHEVYVRLTEWHAHRFMAMCMCLFHDDDPVLWVRSTYVTDSQLESQNFRLSKGFLSFEKNSFINPFTDKDLSPFFTVTPESVAPCLLEDDVYRIDSVRAQDTKLESPLTLVPGRIREKVICTKGGLLRAPGTWWHLRLHQSCSSCRQERALYMCSRFAFYIFGLYRLSCANLYTTAARRGCLHLRLAMTDQPGRDPETQTVPEDYTSLRNLYGDSAGQVLRVIMSVFDKNGLLHETVVPKPISYDAAILIAFHQLAEFIPLRTESTLDDVYFQYRMKGTDIWTKFAHEFWKEMVLDGDELRVCVKPVITPDNRLDSEEGNTTVNYIQLLQRPDELGIVKSSKGRVVVFPRPQSFAEAKIVARVLFYQSKSSPKLSIFVRKGPTGGPWVIVDEKVRKERWLTLTSLTRSRTEIVEIAVWADD</sequence>
<dbReference type="InParanoid" id="A0A409WBA9"/>
<evidence type="ECO:0000313" key="1">
    <source>
        <dbReference type="EMBL" id="PPQ75794.1"/>
    </source>
</evidence>
<reference evidence="1 2" key="1">
    <citation type="journal article" date="2018" name="Evol. Lett.">
        <title>Horizontal gene cluster transfer increased hallucinogenic mushroom diversity.</title>
        <authorList>
            <person name="Reynolds H.T."/>
            <person name="Vijayakumar V."/>
            <person name="Gluck-Thaler E."/>
            <person name="Korotkin H.B."/>
            <person name="Matheny P.B."/>
            <person name="Slot J.C."/>
        </authorList>
    </citation>
    <scope>NUCLEOTIDE SEQUENCE [LARGE SCALE GENOMIC DNA]</scope>
    <source>
        <strain evidence="1 2">SRW20</strain>
    </source>
</reference>
<dbReference type="Proteomes" id="UP000284706">
    <property type="component" value="Unassembled WGS sequence"/>
</dbReference>